<dbReference type="GO" id="GO:0032259">
    <property type="term" value="P:methylation"/>
    <property type="evidence" value="ECO:0007669"/>
    <property type="project" value="UniProtKB-KW"/>
</dbReference>
<dbReference type="Pfam" id="PF13578">
    <property type="entry name" value="Methyltransf_24"/>
    <property type="match status" value="1"/>
</dbReference>
<dbReference type="PANTHER" id="PTHR40036:SF1">
    <property type="entry name" value="MACROCIN O-METHYLTRANSFERASE"/>
    <property type="match status" value="1"/>
</dbReference>
<dbReference type="PANTHER" id="PTHR40036">
    <property type="entry name" value="MACROCIN O-METHYLTRANSFERASE"/>
    <property type="match status" value="1"/>
</dbReference>
<dbReference type="InterPro" id="IPR008884">
    <property type="entry name" value="TylF_MeTrfase"/>
</dbReference>
<keyword evidence="1" id="KW-0489">Methyltransferase</keyword>
<evidence type="ECO:0000313" key="1">
    <source>
        <dbReference type="EMBL" id="CAB4181883.1"/>
    </source>
</evidence>
<dbReference type="InterPro" id="IPR029063">
    <property type="entry name" value="SAM-dependent_MTases_sf"/>
</dbReference>
<dbReference type="SUPFAM" id="SSF53335">
    <property type="entry name" value="S-adenosyl-L-methionine-dependent methyltransferases"/>
    <property type="match status" value="1"/>
</dbReference>
<dbReference type="Gene3D" id="3.40.50.150">
    <property type="entry name" value="Vaccinia Virus protein VP39"/>
    <property type="match status" value="1"/>
</dbReference>
<reference evidence="1" key="1">
    <citation type="submission" date="2020-05" db="EMBL/GenBank/DDBJ databases">
        <authorList>
            <person name="Chiriac C."/>
            <person name="Salcher M."/>
            <person name="Ghai R."/>
            <person name="Kavagutti S V."/>
        </authorList>
    </citation>
    <scope>NUCLEOTIDE SEQUENCE</scope>
</reference>
<gene>
    <name evidence="1" type="ORF">UFOVP1071_75</name>
</gene>
<keyword evidence="1" id="KW-0808">Transferase</keyword>
<proteinExistence type="predicted"/>
<dbReference type="GO" id="GO:0008168">
    <property type="term" value="F:methyltransferase activity"/>
    <property type="evidence" value="ECO:0007669"/>
    <property type="project" value="UniProtKB-KW"/>
</dbReference>
<name>A0A6J5QCH0_9CAUD</name>
<protein>
    <submittedName>
        <fullName evidence="1">Macrocin-O-methyltransferase</fullName>
    </submittedName>
</protein>
<dbReference type="EMBL" id="LR797022">
    <property type="protein sequence ID" value="CAB4181883.1"/>
    <property type="molecule type" value="Genomic_DNA"/>
</dbReference>
<organism evidence="1">
    <name type="scientific">uncultured Caudovirales phage</name>
    <dbReference type="NCBI Taxonomy" id="2100421"/>
    <lineage>
        <taxon>Viruses</taxon>
        <taxon>Duplodnaviria</taxon>
        <taxon>Heunggongvirae</taxon>
        <taxon>Uroviricota</taxon>
        <taxon>Caudoviricetes</taxon>
        <taxon>Peduoviridae</taxon>
        <taxon>Maltschvirus</taxon>
        <taxon>Maltschvirus maltsch</taxon>
    </lineage>
</organism>
<sequence>MTSDELEAIISSKGDPISFEEMLKDRIPGLVLEFGVASGGTINEISHHCDKVYGFDSFKGLPEIWRTYEIGTFQCEVPTVPENVEFVIGLIQDTIDGFMNDHPEDVSFIHIDVDIYSATKCVLSKLKDRIKSGTIITFDEICTYEGYEKHEFKAFLEFLNETGFEIENLGSRHTEARTFRII</sequence>
<accession>A0A6J5QCH0</accession>